<protein>
    <submittedName>
        <fullName evidence="1">Uncharacterized protein</fullName>
    </submittedName>
</protein>
<keyword evidence="2" id="KW-1185">Reference proteome</keyword>
<sequence length="84" mass="10360">MILKTIIWNIRSVITQKAFHRVHMLHRHHMFFLIALMEHFQHVSKLHQYKRRIHMTYANSNFNGKIWFFVNENIEVDNLENTDQ</sequence>
<dbReference type="Proteomes" id="UP001291623">
    <property type="component" value="Unassembled WGS sequence"/>
</dbReference>
<evidence type="ECO:0000313" key="1">
    <source>
        <dbReference type="EMBL" id="KAK4364435.1"/>
    </source>
</evidence>
<name>A0AAE1VLF2_9SOLA</name>
<evidence type="ECO:0000313" key="2">
    <source>
        <dbReference type="Proteomes" id="UP001291623"/>
    </source>
</evidence>
<organism evidence="1 2">
    <name type="scientific">Anisodus tanguticus</name>
    <dbReference type="NCBI Taxonomy" id="243964"/>
    <lineage>
        <taxon>Eukaryota</taxon>
        <taxon>Viridiplantae</taxon>
        <taxon>Streptophyta</taxon>
        <taxon>Embryophyta</taxon>
        <taxon>Tracheophyta</taxon>
        <taxon>Spermatophyta</taxon>
        <taxon>Magnoliopsida</taxon>
        <taxon>eudicotyledons</taxon>
        <taxon>Gunneridae</taxon>
        <taxon>Pentapetalae</taxon>
        <taxon>asterids</taxon>
        <taxon>lamiids</taxon>
        <taxon>Solanales</taxon>
        <taxon>Solanaceae</taxon>
        <taxon>Solanoideae</taxon>
        <taxon>Hyoscyameae</taxon>
        <taxon>Anisodus</taxon>
    </lineage>
</organism>
<proteinExistence type="predicted"/>
<accession>A0AAE1VLF2</accession>
<dbReference type="AlphaFoldDB" id="A0AAE1VLF2"/>
<gene>
    <name evidence="1" type="ORF">RND71_015793</name>
</gene>
<reference evidence="1" key="1">
    <citation type="submission" date="2023-12" db="EMBL/GenBank/DDBJ databases">
        <title>Genome assembly of Anisodus tanguticus.</title>
        <authorList>
            <person name="Wang Y.-J."/>
        </authorList>
    </citation>
    <scope>NUCLEOTIDE SEQUENCE</scope>
    <source>
        <strain evidence="1">KB-2021</strain>
        <tissue evidence="1">Leaf</tissue>
    </source>
</reference>
<dbReference type="EMBL" id="JAVYJV010000008">
    <property type="protein sequence ID" value="KAK4364435.1"/>
    <property type="molecule type" value="Genomic_DNA"/>
</dbReference>
<comment type="caution">
    <text evidence="1">The sequence shown here is derived from an EMBL/GenBank/DDBJ whole genome shotgun (WGS) entry which is preliminary data.</text>
</comment>